<comment type="caution">
    <text evidence="1">The sequence shown here is derived from an EMBL/GenBank/DDBJ whole genome shotgun (WGS) entry which is preliminary data.</text>
</comment>
<dbReference type="EMBL" id="LAZR01023883">
    <property type="protein sequence ID" value="KKL76994.1"/>
    <property type="molecule type" value="Genomic_DNA"/>
</dbReference>
<name>A0A0F9ESJ8_9ZZZZ</name>
<proteinExistence type="predicted"/>
<sequence>RWGPESLSNVIARNMINDGFKPVSRTEEGMGEFSALVYKNSDDDKGDILWFRVG</sequence>
<organism evidence="1">
    <name type="scientific">marine sediment metagenome</name>
    <dbReference type="NCBI Taxonomy" id="412755"/>
    <lineage>
        <taxon>unclassified sequences</taxon>
        <taxon>metagenomes</taxon>
        <taxon>ecological metagenomes</taxon>
    </lineage>
</organism>
<accession>A0A0F9ESJ8</accession>
<feature type="non-terminal residue" evidence="1">
    <location>
        <position position="1"/>
    </location>
</feature>
<dbReference type="AlphaFoldDB" id="A0A0F9ESJ8"/>
<evidence type="ECO:0000313" key="1">
    <source>
        <dbReference type="EMBL" id="KKL76994.1"/>
    </source>
</evidence>
<reference evidence="1" key="1">
    <citation type="journal article" date="2015" name="Nature">
        <title>Complex archaea that bridge the gap between prokaryotes and eukaryotes.</title>
        <authorList>
            <person name="Spang A."/>
            <person name="Saw J.H."/>
            <person name="Jorgensen S.L."/>
            <person name="Zaremba-Niedzwiedzka K."/>
            <person name="Martijn J."/>
            <person name="Lind A.E."/>
            <person name="van Eijk R."/>
            <person name="Schleper C."/>
            <person name="Guy L."/>
            <person name="Ettema T.J."/>
        </authorList>
    </citation>
    <scope>NUCLEOTIDE SEQUENCE</scope>
</reference>
<protein>
    <submittedName>
        <fullName evidence="1">Uncharacterized protein</fullName>
    </submittedName>
</protein>
<gene>
    <name evidence="1" type="ORF">LCGC14_2039280</name>
</gene>